<feature type="domain" description="Peptidase C83" evidence="5">
    <location>
        <begin position="3"/>
        <end position="223"/>
    </location>
</feature>
<dbReference type="InterPro" id="IPR038156">
    <property type="entry name" value="PCS_N_sf"/>
</dbReference>
<evidence type="ECO:0000256" key="2">
    <source>
        <dbReference type="ARBA" id="ARBA00022539"/>
    </source>
</evidence>
<dbReference type="InterPro" id="IPR038765">
    <property type="entry name" value="Papain-like_cys_pep_sf"/>
</dbReference>
<dbReference type="RefSeq" id="WP_269038687.1">
    <property type="nucleotide sequence ID" value="NZ_CP114040.1"/>
</dbReference>
<evidence type="ECO:0000313" key="7">
    <source>
        <dbReference type="Proteomes" id="UP001164459"/>
    </source>
</evidence>
<dbReference type="EC" id="2.3.2.15" evidence="1"/>
<keyword evidence="2" id="KW-0104">Cadmium</keyword>
<accession>A0ABY7HB49</accession>
<dbReference type="EMBL" id="CP114040">
    <property type="protein sequence ID" value="WAS96347.1"/>
    <property type="molecule type" value="Genomic_DNA"/>
</dbReference>
<dbReference type="Pfam" id="PF05023">
    <property type="entry name" value="Phytochelatin"/>
    <property type="match status" value="1"/>
</dbReference>
<reference evidence="6" key="1">
    <citation type="submission" date="2022-11" db="EMBL/GenBank/DDBJ databases">
        <title>Minimal conservation of predation-associated metabolite biosynthetic gene clusters underscores biosynthetic potential of Myxococcota including descriptions for ten novel species: Archangium lansinium sp. nov., Myxococcus landrumus sp. nov., Nannocystis bai.</title>
        <authorList>
            <person name="Ahearne A."/>
            <person name="Stevens C."/>
            <person name="Dowd S."/>
        </authorList>
    </citation>
    <scope>NUCLEOTIDE SEQUENCE</scope>
    <source>
        <strain evidence="6">Fl3</strain>
    </source>
</reference>
<evidence type="ECO:0000256" key="4">
    <source>
        <dbReference type="ARBA" id="ARBA00022723"/>
    </source>
</evidence>
<dbReference type="Proteomes" id="UP001164459">
    <property type="component" value="Chromosome"/>
</dbReference>
<dbReference type="Gene3D" id="3.90.70.30">
    <property type="entry name" value="Phytochelatin synthase, N-terminal domain"/>
    <property type="match status" value="1"/>
</dbReference>
<dbReference type="InterPro" id="IPR007719">
    <property type="entry name" value="PCS_N"/>
</dbReference>
<dbReference type="PANTHER" id="PTHR33447:SF2">
    <property type="entry name" value="GLUTATHIONE GAMMA-GLUTAMYLCYSTEINYLTRANSFERASE"/>
    <property type="match status" value="1"/>
</dbReference>
<organism evidence="6 7">
    <name type="scientific">Nannocystis punicea</name>
    <dbReference type="NCBI Taxonomy" id="2995304"/>
    <lineage>
        <taxon>Bacteria</taxon>
        <taxon>Pseudomonadati</taxon>
        <taxon>Myxococcota</taxon>
        <taxon>Polyangia</taxon>
        <taxon>Nannocystales</taxon>
        <taxon>Nannocystaceae</taxon>
        <taxon>Nannocystis</taxon>
    </lineage>
</organism>
<dbReference type="SUPFAM" id="SSF54001">
    <property type="entry name" value="Cysteine proteinases"/>
    <property type="match status" value="1"/>
</dbReference>
<dbReference type="InterPro" id="IPR040409">
    <property type="entry name" value="PCS-like"/>
</dbReference>
<sequence length="386" mass="41086">MNAPAPSLYRRPLPRELVAFASPEGRALFDAARAAGGLESFFPLIEQFHTQADPAFCGLGTLVVALNALGVDPGRLWKGPWRWFSEELLDCCSPLERVRAQGITLDEFACLARCNGAHAEVHRPDERSLAEFRAAIAAAARSNVDPALIVSYDRGTLGQTGAGHFSPIGGYDPASDHALVLDVARFKYPPHWVAVPALYAATRPSDPTTGRPRGWVALRRSSRPPSLLFTARCVEGGGWEAFAAALAALTAALAGAPAGDLDAALRALFSVLPELPLAIERRPLALSEQTGAAEALLAALRALPLHARVDALAPPWPTDAATLLLLALPLETWSALSAAARAELLPLIDLDRLPPAVRIEADHVRRQLADLSALTRSPTCSRCASD</sequence>
<name>A0ABY7HB49_9BACT</name>
<keyword evidence="7" id="KW-1185">Reference proteome</keyword>
<keyword evidence="4" id="KW-0479">Metal-binding</keyword>
<dbReference type="PANTHER" id="PTHR33447">
    <property type="entry name" value="GLUTATHIONE GAMMA-GLUTAMYLCYSTEINYLTRANSFERASE"/>
    <property type="match status" value="1"/>
</dbReference>
<keyword evidence="3" id="KW-0808">Transferase</keyword>
<dbReference type="PROSITE" id="PS51443">
    <property type="entry name" value="PCS"/>
    <property type="match status" value="1"/>
</dbReference>
<evidence type="ECO:0000259" key="5">
    <source>
        <dbReference type="PROSITE" id="PS51443"/>
    </source>
</evidence>
<evidence type="ECO:0000313" key="6">
    <source>
        <dbReference type="EMBL" id="WAS96347.1"/>
    </source>
</evidence>
<protein>
    <recommendedName>
        <fullName evidence="1">glutathione gamma-glutamylcysteinyltransferase</fullName>
        <ecNumber evidence="1">2.3.2.15</ecNumber>
    </recommendedName>
</protein>
<evidence type="ECO:0000256" key="1">
    <source>
        <dbReference type="ARBA" id="ARBA00012468"/>
    </source>
</evidence>
<evidence type="ECO:0000256" key="3">
    <source>
        <dbReference type="ARBA" id="ARBA00022679"/>
    </source>
</evidence>
<proteinExistence type="predicted"/>
<gene>
    <name evidence="6" type="ORF">O0S08_09320</name>
</gene>